<feature type="signal peptide" evidence="1">
    <location>
        <begin position="1"/>
        <end position="21"/>
    </location>
</feature>
<evidence type="ECO:0000256" key="1">
    <source>
        <dbReference type="SAM" id="SignalP"/>
    </source>
</evidence>
<keyword evidence="3" id="KW-1185">Reference proteome</keyword>
<comment type="caution">
    <text evidence="2">The sequence shown here is derived from an EMBL/GenBank/DDBJ whole genome shotgun (WGS) entry which is preliminary data.</text>
</comment>
<organism evidence="2 3">
    <name type="scientific">Pedobacter helvus</name>
    <dbReference type="NCBI Taxonomy" id="2563444"/>
    <lineage>
        <taxon>Bacteria</taxon>
        <taxon>Pseudomonadati</taxon>
        <taxon>Bacteroidota</taxon>
        <taxon>Sphingobacteriia</taxon>
        <taxon>Sphingobacteriales</taxon>
        <taxon>Sphingobacteriaceae</taxon>
        <taxon>Pedobacter</taxon>
    </lineage>
</organism>
<dbReference type="PROSITE" id="PS51257">
    <property type="entry name" value="PROKAR_LIPOPROTEIN"/>
    <property type="match status" value="1"/>
</dbReference>
<evidence type="ECO:0000313" key="3">
    <source>
        <dbReference type="Proteomes" id="UP001517367"/>
    </source>
</evidence>
<keyword evidence="1" id="KW-0732">Signal</keyword>
<sequence>MLKKLFIILFMALMLGCNTFKKDTKTAIIGKWTLVEPIDIISSFKITKLDVEFTENGNSFREATFEFAGKSLNDKAHGKYEVDGKRVIWDTGAVFTLSDDGFLISEQSFPSLPNKVFTAKLKKL</sequence>
<feature type="chain" id="PRO_5045656748" description="Lipocalin-like domain-containing protein" evidence="1">
    <location>
        <begin position="22"/>
        <end position="124"/>
    </location>
</feature>
<reference evidence="2 3" key="1">
    <citation type="submission" date="2024-12" db="EMBL/GenBank/DDBJ databases">
        <authorList>
            <person name="Hu S."/>
        </authorList>
    </citation>
    <scope>NUCLEOTIDE SEQUENCE [LARGE SCALE GENOMIC DNA]</scope>
    <source>
        <strain evidence="2 3">P-25</strain>
    </source>
</reference>
<evidence type="ECO:0008006" key="4">
    <source>
        <dbReference type="Google" id="ProtNLM"/>
    </source>
</evidence>
<evidence type="ECO:0000313" key="2">
    <source>
        <dbReference type="EMBL" id="MFN0291208.1"/>
    </source>
</evidence>
<gene>
    <name evidence="2" type="ORF">E5L68_007375</name>
</gene>
<proteinExistence type="predicted"/>
<dbReference type="EMBL" id="SRMP02000010">
    <property type="protein sequence ID" value="MFN0291208.1"/>
    <property type="molecule type" value="Genomic_DNA"/>
</dbReference>
<protein>
    <recommendedName>
        <fullName evidence="4">Lipocalin-like domain-containing protein</fullName>
    </recommendedName>
</protein>
<dbReference type="Proteomes" id="UP001517367">
    <property type="component" value="Unassembled WGS sequence"/>
</dbReference>
<name>A0ABW9JHK4_9SPHI</name>
<accession>A0ABW9JHK4</accession>
<dbReference type="RefSeq" id="WP_138730417.1">
    <property type="nucleotide sequence ID" value="NZ_SRMP02000010.1"/>
</dbReference>